<dbReference type="FunFam" id="1.10.600.10:FF:000005">
    <property type="entry name" value="Ent-kaur-16-ene synthase, chloroplastic"/>
    <property type="match status" value="1"/>
</dbReference>
<proteinExistence type="evidence at transcript level"/>
<accession>A0A7G6UAC0</accession>
<keyword evidence="4" id="KW-0460">Magnesium</keyword>
<evidence type="ECO:0000256" key="2">
    <source>
        <dbReference type="ARBA" id="ARBA00001946"/>
    </source>
</evidence>
<dbReference type="GO" id="GO:0000287">
    <property type="term" value="F:magnesium ion binding"/>
    <property type="evidence" value="ECO:0007669"/>
    <property type="project" value="InterPro"/>
</dbReference>
<dbReference type="Gene3D" id="1.50.10.160">
    <property type="match status" value="1"/>
</dbReference>
<evidence type="ECO:0000256" key="6">
    <source>
        <dbReference type="ARBA" id="ARBA00038405"/>
    </source>
</evidence>
<comment type="cofactor">
    <cofactor evidence="1">
        <name>Mn(2+)</name>
        <dbReference type="ChEBI" id="CHEBI:29035"/>
    </cofactor>
</comment>
<dbReference type="PANTHER" id="PTHR31739:SF25">
    <property type="entry name" value="(E,E)-GERANYLLINALOOL SYNTHASE"/>
    <property type="match status" value="1"/>
</dbReference>
<feature type="domain" description="Terpene synthase N-terminal" evidence="7">
    <location>
        <begin position="278"/>
        <end position="486"/>
    </location>
</feature>
<comment type="cofactor">
    <cofactor evidence="2">
        <name>Mg(2+)</name>
        <dbReference type="ChEBI" id="CHEBI:18420"/>
    </cofactor>
</comment>
<evidence type="ECO:0000259" key="8">
    <source>
        <dbReference type="Pfam" id="PF03936"/>
    </source>
</evidence>
<dbReference type="Pfam" id="PF01397">
    <property type="entry name" value="Terpene_synth"/>
    <property type="match status" value="1"/>
</dbReference>
<dbReference type="PANTHER" id="PTHR31739">
    <property type="entry name" value="ENT-COPALYL DIPHOSPHATE SYNTHASE, CHLOROPLASTIC"/>
    <property type="match status" value="1"/>
</dbReference>
<protein>
    <submittedName>
        <fullName evidence="9">Diterpene synthase</fullName>
    </submittedName>
</protein>
<dbReference type="InterPro" id="IPR005630">
    <property type="entry name" value="Terpene_synthase_metal-bd"/>
</dbReference>
<dbReference type="GO" id="GO:0016102">
    <property type="term" value="P:diterpenoid biosynthetic process"/>
    <property type="evidence" value="ECO:0007669"/>
    <property type="project" value="InterPro"/>
</dbReference>
<evidence type="ECO:0000259" key="7">
    <source>
        <dbReference type="Pfam" id="PF01397"/>
    </source>
</evidence>
<dbReference type="Gene3D" id="1.50.10.130">
    <property type="entry name" value="Terpene synthase, N-terminal domain"/>
    <property type="match status" value="1"/>
</dbReference>
<dbReference type="InterPro" id="IPR008949">
    <property type="entry name" value="Isoprenoid_synthase_dom_sf"/>
</dbReference>
<dbReference type="EMBL" id="MT468208">
    <property type="protein sequence ID" value="QND75952.1"/>
    <property type="molecule type" value="mRNA"/>
</dbReference>
<sequence>MSQSLCPRLSLFSKPTTKSTQRLSNTSLPFTNYARIKSIDCYNMTSAPALGDNAKTLHAAAIAHPEPKIYPNAGKPDYVHSNSTFEEAPLEEMDKRIEALVAEIKELFYSMEDGEISPSAYDTAWVARVPAIDASAQPQFPQLLDWILQNQLADGSWGQQSRFLASDRFLNTLACLLTLTFWGVGNNQVQRGLHFLRGNMEAMVKEAVAFGHQGFEMVLPALLNEAKHLGLDLPYELPIIQQINKKRDSELKKVSVEELHTHPTAMLQCLESIQEVVDWKDILKLQSKDGSFSGSPASTACVFMHTGDKKCLRFLAGLVTKFEDYVPCMYPVDIAERLRAVDSVERLGLERHFQTEIKQALDYVFQYWGERGVGFGRDSLVPDIDVTATGFRLLRMFGYTVSPDFLQNIKDEAEELCKLSDGENRGRVIDMLSLYRCSQINFPGENVMREIGAFAKDYLAESLQSNNFSQATAVKDNLRQEVEYALFARWNRNMPRLVIINNIEVFNPDDLWLGKTLYQMPNASNGKYLELAKLEFNRTQAIHRSEIQHIKRWYKACNFPQLEFTRHREVAIYWTAAAVMPDPQYTDCRLAYAKAGIMAVITDDLYDTCATLEQAKLFNEAFERSPRLIPISVNANKELESAILTLIVFDGCRWDTEQIEHLPEEMRIVFMGLYNTLREISEGAREVQGRDVLPYLRQKWLDLFRRYTKETEWMERRHSPSLEEYWENAVESIALGVTTLTPIFSTQDLLPDHLLQKFDFRADFLNLVSLTGRLINDVRTFQEERDRGELASCVQCYRNDNPGCTEEEALNYLYGVNEDALTKLNYQFLMREDIPKSFRTVLFNTARVMQLFYRNIDGFLNAAEEMKVFIKKTLYEPLL</sequence>
<dbReference type="CDD" id="cd00684">
    <property type="entry name" value="Terpene_cyclase_plant_C1"/>
    <property type="match status" value="1"/>
</dbReference>
<dbReference type="InterPro" id="IPR008930">
    <property type="entry name" value="Terpenoid_cyclase/PrenylTrfase"/>
</dbReference>
<keyword evidence="3" id="KW-0479">Metal-binding</keyword>
<organism evidence="9">
    <name type="scientific">Thuja plicata</name>
    <name type="common">Western red-cedar</name>
    <name type="synonym">Giant arborvitae</name>
    <dbReference type="NCBI Taxonomy" id="3316"/>
    <lineage>
        <taxon>Eukaryota</taxon>
        <taxon>Viridiplantae</taxon>
        <taxon>Streptophyta</taxon>
        <taxon>Embryophyta</taxon>
        <taxon>Tracheophyta</taxon>
        <taxon>Spermatophyta</taxon>
        <taxon>Pinopsida</taxon>
        <taxon>Pinidae</taxon>
        <taxon>Conifers II</taxon>
        <taxon>Cupressales</taxon>
        <taxon>Cupressaceae</taxon>
        <taxon>Thuja</taxon>
    </lineage>
</organism>
<feature type="domain" description="Terpene synthase metal-binding" evidence="8">
    <location>
        <begin position="557"/>
        <end position="819"/>
    </location>
</feature>
<dbReference type="InterPro" id="IPR050148">
    <property type="entry name" value="Terpene_synthase-like"/>
</dbReference>
<dbReference type="Pfam" id="PF03936">
    <property type="entry name" value="Terpene_synth_C"/>
    <property type="match status" value="1"/>
</dbReference>
<comment type="similarity">
    <text evidence="6">Belongs to the terpene synthase family. Tpsa subfamily.</text>
</comment>
<evidence type="ECO:0000256" key="5">
    <source>
        <dbReference type="ARBA" id="ARBA00023239"/>
    </source>
</evidence>
<gene>
    <name evidence="9" type="primary">diTPS2</name>
</gene>
<keyword evidence="5" id="KW-0456">Lyase</keyword>
<dbReference type="SFLD" id="SFLDG01014">
    <property type="entry name" value="Terpene_Cyclase_Like_1_N-term"/>
    <property type="match status" value="1"/>
</dbReference>
<dbReference type="GO" id="GO:0010333">
    <property type="term" value="F:terpene synthase activity"/>
    <property type="evidence" value="ECO:0007669"/>
    <property type="project" value="InterPro"/>
</dbReference>
<dbReference type="FunFam" id="1.50.10.130:FF:000002">
    <property type="entry name" value="Ent-copalyl diphosphate synthase, chloroplastic"/>
    <property type="match status" value="1"/>
</dbReference>
<evidence type="ECO:0000256" key="1">
    <source>
        <dbReference type="ARBA" id="ARBA00001936"/>
    </source>
</evidence>
<reference evidence="9" key="1">
    <citation type="journal article" date="2020" name="Plants (Basel)">
        <title>Identification of Three Monofunctional Diterpene Synthases with Specific Enzyme Activities Expressed during Heartwood Formation in Western Redcedar (Thuja plicata) Trees.</title>
        <authorList>
            <person name="Tasnim S."/>
            <person name="Gries R."/>
            <person name="Mattsson J."/>
        </authorList>
    </citation>
    <scope>NUCLEOTIDE SEQUENCE</scope>
</reference>
<name>A0A7G6UAC0_THUPL</name>
<evidence type="ECO:0000256" key="3">
    <source>
        <dbReference type="ARBA" id="ARBA00022723"/>
    </source>
</evidence>
<dbReference type="InterPro" id="IPR036965">
    <property type="entry name" value="Terpene_synth_N_sf"/>
</dbReference>
<dbReference type="SUPFAM" id="SSF48239">
    <property type="entry name" value="Terpenoid cyclases/Protein prenyltransferases"/>
    <property type="match status" value="2"/>
</dbReference>
<dbReference type="SUPFAM" id="SSF48576">
    <property type="entry name" value="Terpenoid synthases"/>
    <property type="match status" value="1"/>
</dbReference>
<dbReference type="AlphaFoldDB" id="A0A7G6UAC0"/>
<dbReference type="InterPro" id="IPR001906">
    <property type="entry name" value="Terpene_synth_N"/>
</dbReference>
<dbReference type="Gene3D" id="1.10.600.10">
    <property type="entry name" value="Farnesyl Diphosphate Synthase"/>
    <property type="match status" value="1"/>
</dbReference>
<evidence type="ECO:0000256" key="4">
    <source>
        <dbReference type="ARBA" id="ARBA00022842"/>
    </source>
</evidence>
<evidence type="ECO:0000313" key="9">
    <source>
        <dbReference type="EMBL" id="QND75952.1"/>
    </source>
</evidence>
<dbReference type="InterPro" id="IPR044814">
    <property type="entry name" value="Terpene_cyclase_plant_C1"/>
</dbReference>
<dbReference type="GO" id="GO:0010597">
    <property type="term" value="P:green leaf volatile biosynthetic process"/>
    <property type="evidence" value="ECO:0007669"/>
    <property type="project" value="UniProtKB-ARBA"/>
</dbReference>